<feature type="region of interest" description="Disordered" evidence="1">
    <location>
        <begin position="12"/>
        <end position="38"/>
    </location>
</feature>
<gene>
    <name evidence="2" type="ORF">EVAR_47342_1</name>
</gene>
<evidence type="ECO:0000256" key="1">
    <source>
        <dbReference type="SAM" id="MobiDB-lite"/>
    </source>
</evidence>
<evidence type="ECO:0000313" key="3">
    <source>
        <dbReference type="Proteomes" id="UP000299102"/>
    </source>
</evidence>
<sequence length="374" mass="42559">MNFMPLAGAKAADRLIPDNDRNGSRPSGAERQRARTPVVRVHDTRRKIDLCLMSILIAELRRKMCLRASRPLAYREPPPKRLLTRFAHATRRNFNVSDCICTEKPTAPSTSRVGAGGPVRRAGTIVKNESEAGRSFEISRRDHKKFEWRRRLTDLRGIFMNCFPFSFANKKVRRSVPRLYFSSCASLIFKQSHTFRPCEAVNTRVKKTCSNNRMHAIDHGVQWSQNSHRIENGPGSRSDLIGIHYMFKRAKPQAYLNHKKKQLKRAGNGKTSNENIKAIVTRRRQDLSNAFISFTFQRFEVASEPCLPLGIGRSAIRCDRALNTERRCKSLQTRSSDKVARLEHGLCGVLSLISREAAAGQLKVRSRRGVHQPN</sequence>
<organism evidence="2 3">
    <name type="scientific">Eumeta variegata</name>
    <name type="common">Bagworm moth</name>
    <name type="synonym">Eumeta japonica</name>
    <dbReference type="NCBI Taxonomy" id="151549"/>
    <lineage>
        <taxon>Eukaryota</taxon>
        <taxon>Metazoa</taxon>
        <taxon>Ecdysozoa</taxon>
        <taxon>Arthropoda</taxon>
        <taxon>Hexapoda</taxon>
        <taxon>Insecta</taxon>
        <taxon>Pterygota</taxon>
        <taxon>Neoptera</taxon>
        <taxon>Endopterygota</taxon>
        <taxon>Lepidoptera</taxon>
        <taxon>Glossata</taxon>
        <taxon>Ditrysia</taxon>
        <taxon>Tineoidea</taxon>
        <taxon>Psychidae</taxon>
        <taxon>Oiketicinae</taxon>
        <taxon>Eumeta</taxon>
    </lineage>
</organism>
<dbReference type="AlphaFoldDB" id="A0A4C1WUB5"/>
<keyword evidence="3" id="KW-1185">Reference proteome</keyword>
<comment type="caution">
    <text evidence="2">The sequence shown here is derived from an EMBL/GenBank/DDBJ whole genome shotgun (WGS) entry which is preliminary data.</text>
</comment>
<protein>
    <submittedName>
        <fullName evidence="2">Uncharacterized protein</fullName>
    </submittedName>
</protein>
<reference evidence="2 3" key="1">
    <citation type="journal article" date="2019" name="Commun. Biol.">
        <title>The bagworm genome reveals a unique fibroin gene that provides high tensile strength.</title>
        <authorList>
            <person name="Kono N."/>
            <person name="Nakamura H."/>
            <person name="Ohtoshi R."/>
            <person name="Tomita M."/>
            <person name="Numata K."/>
            <person name="Arakawa K."/>
        </authorList>
    </citation>
    <scope>NUCLEOTIDE SEQUENCE [LARGE SCALE GENOMIC DNA]</scope>
</reference>
<dbReference type="Proteomes" id="UP000299102">
    <property type="component" value="Unassembled WGS sequence"/>
</dbReference>
<proteinExistence type="predicted"/>
<evidence type="ECO:0000313" key="2">
    <source>
        <dbReference type="EMBL" id="GBP54473.1"/>
    </source>
</evidence>
<dbReference type="EMBL" id="BGZK01000648">
    <property type="protein sequence ID" value="GBP54473.1"/>
    <property type="molecule type" value="Genomic_DNA"/>
</dbReference>
<name>A0A4C1WUB5_EUMVA</name>
<accession>A0A4C1WUB5</accession>
<feature type="compositionally biased region" description="Basic and acidic residues" evidence="1">
    <location>
        <begin position="12"/>
        <end position="33"/>
    </location>
</feature>